<dbReference type="PRINTS" id="PR00508">
    <property type="entry name" value="S21N4MTFRASE"/>
</dbReference>
<accession>A0A2G9YUD4</accession>
<evidence type="ECO:0000259" key="4">
    <source>
        <dbReference type="Pfam" id="PF01555"/>
    </source>
</evidence>
<keyword evidence="3" id="KW-0808">Transferase</keyword>
<dbReference type="SUPFAM" id="SSF53335">
    <property type="entry name" value="S-adenosyl-L-methionine-dependent methyltransferases"/>
    <property type="match status" value="1"/>
</dbReference>
<evidence type="ECO:0000313" key="5">
    <source>
        <dbReference type="EMBL" id="PIP22840.1"/>
    </source>
</evidence>
<feature type="domain" description="DNA methylase N-4/N-6" evidence="4">
    <location>
        <begin position="39"/>
        <end position="120"/>
    </location>
</feature>
<reference evidence="5 6" key="1">
    <citation type="submission" date="2017-09" db="EMBL/GenBank/DDBJ databases">
        <title>Depth-based differentiation of microbial function through sediment-hosted aquifers and enrichment of novel symbionts in the deep terrestrial subsurface.</title>
        <authorList>
            <person name="Probst A.J."/>
            <person name="Ladd B."/>
            <person name="Jarett J.K."/>
            <person name="Geller-Mcgrath D.E."/>
            <person name="Sieber C.M."/>
            <person name="Emerson J.B."/>
            <person name="Anantharaman K."/>
            <person name="Thomas B.C."/>
            <person name="Malmstrom R."/>
            <person name="Stieglmeier M."/>
            <person name="Klingl A."/>
            <person name="Woyke T."/>
            <person name="Ryan C.M."/>
            <person name="Banfield J.F."/>
        </authorList>
    </citation>
    <scope>NUCLEOTIDE SEQUENCE [LARGE SCALE GENOMIC DNA]</scope>
    <source>
        <strain evidence="5">CG23_combo_of_CG06-09_8_20_14_all_39_17</strain>
    </source>
</reference>
<keyword evidence="2 5" id="KW-0489">Methyltransferase</keyword>
<dbReference type="GO" id="GO:0032259">
    <property type="term" value="P:methylation"/>
    <property type="evidence" value="ECO:0007669"/>
    <property type="project" value="UniProtKB-KW"/>
</dbReference>
<evidence type="ECO:0000256" key="3">
    <source>
        <dbReference type="ARBA" id="ARBA00022679"/>
    </source>
</evidence>
<dbReference type="Gene3D" id="3.40.50.150">
    <property type="entry name" value="Vaccinia Virus protein VP39"/>
    <property type="match status" value="1"/>
</dbReference>
<dbReference type="AlphaFoldDB" id="A0A2G9YUD4"/>
<dbReference type="Proteomes" id="UP000229976">
    <property type="component" value="Unassembled WGS sequence"/>
</dbReference>
<sequence>MNIDIKKIKTFNDETEIINKIIVGDCLGVMKKIKDNTFDMIFADPPYNMQLQNELYRPNNTKVDAVDDEWDQFNGFGHYDEFSKAWLQEAKRVLKKNGTIWVIGSYHNIFRVGNIMQDMGYWI</sequence>
<evidence type="ECO:0000313" key="6">
    <source>
        <dbReference type="Proteomes" id="UP000229976"/>
    </source>
</evidence>
<feature type="non-terminal residue" evidence="5">
    <location>
        <position position="123"/>
    </location>
</feature>
<dbReference type="EMBL" id="PCRO01000022">
    <property type="protein sequence ID" value="PIP22840.1"/>
    <property type="molecule type" value="Genomic_DNA"/>
</dbReference>
<dbReference type="InterPro" id="IPR002941">
    <property type="entry name" value="DNA_methylase_N4/N6"/>
</dbReference>
<name>A0A2G9YUD4_9BACT</name>
<dbReference type="InterPro" id="IPR002052">
    <property type="entry name" value="DNA_methylase_N6_adenine_CS"/>
</dbReference>
<evidence type="ECO:0000256" key="2">
    <source>
        <dbReference type="ARBA" id="ARBA00022603"/>
    </source>
</evidence>
<comment type="caution">
    <text evidence="5">The sequence shown here is derived from an EMBL/GenBank/DDBJ whole genome shotgun (WGS) entry which is preliminary data.</text>
</comment>
<comment type="similarity">
    <text evidence="1">Belongs to the N(4)/N(6)-methyltransferase family.</text>
</comment>
<protein>
    <submittedName>
        <fullName evidence="5">Modification methylase</fullName>
    </submittedName>
</protein>
<dbReference type="Pfam" id="PF01555">
    <property type="entry name" value="N6_N4_Mtase"/>
    <property type="match status" value="1"/>
</dbReference>
<dbReference type="GO" id="GO:0008170">
    <property type="term" value="F:N-methyltransferase activity"/>
    <property type="evidence" value="ECO:0007669"/>
    <property type="project" value="InterPro"/>
</dbReference>
<proteinExistence type="inferred from homology"/>
<dbReference type="InterPro" id="IPR001091">
    <property type="entry name" value="RM_Methyltransferase"/>
</dbReference>
<evidence type="ECO:0000256" key="1">
    <source>
        <dbReference type="ARBA" id="ARBA00006594"/>
    </source>
</evidence>
<dbReference type="GO" id="GO:0003677">
    <property type="term" value="F:DNA binding"/>
    <property type="evidence" value="ECO:0007669"/>
    <property type="project" value="InterPro"/>
</dbReference>
<organism evidence="5 6">
    <name type="scientific">Candidatus Nealsonbacteria bacterium CG23_combo_of_CG06-09_8_20_14_all_39_17</name>
    <dbReference type="NCBI Taxonomy" id="1974722"/>
    <lineage>
        <taxon>Bacteria</taxon>
        <taxon>Candidatus Nealsoniibacteriota</taxon>
    </lineage>
</organism>
<dbReference type="InterPro" id="IPR029063">
    <property type="entry name" value="SAM-dependent_MTases_sf"/>
</dbReference>
<dbReference type="PROSITE" id="PS00092">
    <property type="entry name" value="N6_MTASE"/>
    <property type="match status" value="1"/>
</dbReference>
<gene>
    <name evidence="5" type="ORF">COX37_01710</name>
</gene>